<gene>
    <name evidence="9" type="primary">SNX24</name>
</gene>
<dbReference type="AlphaFoldDB" id="A0A8B9IR92"/>
<dbReference type="GO" id="GO:0030659">
    <property type="term" value="C:cytoplasmic vesicle membrane"/>
    <property type="evidence" value="ECO:0007669"/>
    <property type="project" value="UniProtKB-SubCell"/>
</dbReference>
<evidence type="ECO:0000313" key="10">
    <source>
        <dbReference type="Proteomes" id="UP000694521"/>
    </source>
</evidence>
<accession>A0A8B9IR92</accession>
<keyword evidence="10" id="KW-1185">Reference proteome</keyword>
<dbReference type="PANTHER" id="PTHR15813:SF10">
    <property type="entry name" value="SORTING NEXIN-24"/>
    <property type="match status" value="1"/>
</dbReference>
<reference evidence="9" key="1">
    <citation type="submission" date="2025-08" db="UniProtKB">
        <authorList>
            <consortium name="Ensembl"/>
        </authorList>
    </citation>
    <scope>IDENTIFICATION</scope>
</reference>
<keyword evidence="4" id="KW-0653">Protein transport</keyword>
<keyword evidence="3" id="KW-0813">Transport</keyword>
<keyword evidence="6" id="KW-0472">Membrane</keyword>
<proteinExistence type="inferred from homology"/>
<comment type="similarity">
    <text evidence="2">Belongs to the sorting nexin family.</text>
</comment>
<organism evidence="9 10">
    <name type="scientific">Anser cygnoides</name>
    <name type="common">Swan goose</name>
    <dbReference type="NCBI Taxonomy" id="8845"/>
    <lineage>
        <taxon>Eukaryota</taxon>
        <taxon>Metazoa</taxon>
        <taxon>Chordata</taxon>
        <taxon>Craniata</taxon>
        <taxon>Vertebrata</taxon>
        <taxon>Euteleostomi</taxon>
        <taxon>Archelosauria</taxon>
        <taxon>Archosauria</taxon>
        <taxon>Dinosauria</taxon>
        <taxon>Saurischia</taxon>
        <taxon>Theropoda</taxon>
        <taxon>Coelurosauria</taxon>
        <taxon>Aves</taxon>
        <taxon>Neognathae</taxon>
        <taxon>Galloanserae</taxon>
        <taxon>Anseriformes</taxon>
        <taxon>Anatidae</taxon>
        <taxon>Anserinae</taxon>
        <taxon>Anser</taxon>
    </lineage>
</organism>
<dbReference type="InterPro" id="IPR052467">
    <property type="entry name" value="Sorting_nexin_PX-domain"/>
</dbReference>
<sequence>MVQSALVSKQLRVQATFLSEDLFLFVYFPYPSGAGIVTDRYSHRCREPVGRGRAVRALRCVDLGLYEYAVRSVRAPLRVCAVPQPRALPLRAPPQRLHRPLNGRAPTAAQPRVTCAASRAAGRWRRRRSTAGGAGEGRRRRGRGRGHGHGGVHPLLPPRGERAGAGVHAQEVHKDSRDPFKACEELGPKGPGAEAARLRVVLADNFRDLIYVIILSCTGTTGRVVDCNIMYSELPSKKMDVNLHCSGTCLIFRKTVILENEELPKIFLDFLNVRHVPTLPKAESCGSFDETESEESSKLSHQPVLLFLRDPYVLPKANDDFPNVVIEGILHGIFYPHLLPR</sequence>
<dbReference type="GO" id="GO:1901981">
    <property type="term" value="F:phosphatidylinositol phosphate binding"/>
    <property type="evidence" value="ECO:0007669"/>
    <property type="project" value="TreeGrafter"/>
</dbReference>
<feature type="compositionally biased region" description="Basic and acidic residues" evidence="8">
    <location>
        <begin position="170"/>
        <end position="187"/>
    </location>
</feature>
<evidence type="ECO:0000313" key="9">
    <source>
        <dbReference type="Ensembl" id="ENSACDP00005026467.1"/>
    </source>
</evidence>
<evidence type="ECO:0000256" key="8">
    <source>
        <dbReference type="SAM" id="MobiDB-lite"/>
    </source>
</evidence>
<evidence type="ECO:0000256" key="6">
    <source>
        <dbReference type="ARBA" id="ARBA00023136"/>
    </source>
</evidence>
<dbReference type="Proteomes" id="UP000694521">
    <property type="component" value="Unplaced"/>
</dbReference>
<feature type="compositionally biased region" description="Basic residues" evidence="8">
    <location>
        <begin position="138"/>
        <end position="150"/>
    </location>
</feature>
<evidence type="ECO:0000256" key="4">
    <source>
        <dbReference type="ARBA" id="ARBA00022927"/>
    </source>
</evidence>
<dbReference type="Ensembl" id="ENSACDT00005031548.1">
    <property type="protein sequence ID" value="ENSACDP00005026467.1"/>
    <property type="gene ID" value="ENSACDG00005019140.1"/>
</dbReference>
<comment type="subcellular location">
    <subcellularLocation>
        <location evidence="1">Cytoplasmic vesicle membrane</location>
        <topology evidence="1">Peripheral membrane protein</topology>
        <orientation evidence="1">Cytoplasmic side</orientation>
    </subcellularLocation>
</comment>
<evidence type="ECO:0000256" key="1">
    <source>
        <dbReference type="ARBA" id="ARBA00004180"/>
    </source>
</evidence>
<name>A0A8B9IR92_ANSCY</name>
<evidence type="ECO:0000256" key="2">
    <source>
        <dbReference type="ARBA" id="ARBA00010883"/>
    </source>
</evidence>
<protein>
    <submittedName>
        <fullName evidence="9">Sorting nexin 24</fullName>
    </submittedName>
</protein>
<reference evidence="9" key="2">
    <citation type="submission" date="2025-09" db="UniProtKB">
        <authorList>
            <consortium name="Ensembl"/>
        </authorList>
    </citation>
    <scope>IDENTIFICATION</scope>
</reference>
<dbReference type="PANTHER" id="PTHR15813">
    <property type="entry name" value="SORTING NEXIN-22 AND 24"/>
    <property type="match status" value="1"/>
</dbReference>
<keyword evidence="7" id="KW-0968">Cytoplasmic vesicle</keyword>
<keyword evidence="5" id="KW-0446">Lipid-binding</keyword>
<dbReference type="GO" id="GO:0015031">
    <property type="term" value="P:protein transport"/>
    <property type="evidence" value="ECO:0007669"/>
    <property type="project" value="UniProtKB-KW"/>
</dbReference>
<evidence type="ECO:0000256" key="5">
    <source>
        <dbReference type="ARBA" id="ARBA00023121"/>
    </source>
</evidence>
<evidence type="ECO:0000256" key="7">
    <source>
        <dbReference type="ARBA" id="ARBA00023329"/>
    </source>
</evidence>
<evidence type="ECO:0000256" key="3">
    <source>
        <dbReference type="ARBA" id="ARBA00022448"/>
    </source>
</evidence>
<feature type="region of interest" description="Disordered" evidence="8">
    <location>
        <begin position="91"/>
        <end position="188"/>
    </location>
</feature>